<dbReference type="AlphaFoldDB" id="A0A249JKP1"/>
<keyword evidence="1" id="KW-0812">Transmembrane</keyword>
<keyword evidence="1" id="KW-1133">Transmembrane helix</keyword>
<name>A0A249JKP1_ACIBA</name>
<gene>
    <name evidence="2" type="primary">wzy</name>
</gene>
<feature type="transmembrane region" description="Helical" evidence="1">
    <location>
        <begin position="136"/>
        <end position="154"/>
    </location>
</feature>
<feature type="transmembrane region" description="Helical" evidence="1">
    <location>
        <begin position="26"/>
        <end position="44"/>
    </location>
</feature>
<proteinExistence type="predicted"/>
<dbReference type="RefSeq" id="WP_000925598.1">
    <property type="nucleotide sequence ID" value="NZ_JAIGUE010000011.1"/>
</dbReference>
<keyword evidence="1" id="KW-0472">Membrane</keyword>
<feature type="transmembrane region" description="Helical" evidence="1">
    <location>
        <begin position="306"/>
        <end position="325"/>
    </location>
</feature>
<dbReference type="Pfam" id="PF14897">
    <property type="entry name" value="EpsG"/>
    <property type="match status" value="1"/>
</dbReference>
<feature type="transmembrane region" description="Helical" evidence="1">
    <location>
        <begin position="111"/>
        <end position="129"/>
    </location>
</feature>
<reference evidence="2" key="1">
    <citation type="submission" date="2017-07" db="EMBL/GenBank/DDBJ databases">
        <authorList>
            <person name="Sun Z.S."/>
            <person name="Albrecht U."/>
            <person name="Echele G."/>
            <person name="Lee C.C."/>
        </authorList>
    </citation>
    <scope>NUCLEOTIDE SEQUENCE</scope>
    <source>
        <strain evidence="2">Ab902</strain>
    </source>
</reference>
<sequence>MLLLSLALILFPFAFLDNAFNNQYKRLIIWFFCSLFVVLGGIKWNTGTDWNAYYYNFLNSVTYDRAVNSPTSFEWGYSTLNYLINSLTGSFTVFLLIFSFITIYLKYKVLINRQFISYGLFGLFCFYCYTMGDIISWRQAFAISLILFSIFFIIKRNFLLFLLCIVVASLFHRSAVICLLMYYAYNLNISKKNMLLIFIASMFLGLFLFKFKVSTLNIPFLSGLEIFSAYQAKLDAYNDIGQVSYGQVDSTLSNFLGYLRKAIFVIPMILLVKKDNKIIYGLMNVSLIGSVVYFILGAIASDFKRLGGYFDIFDIILVPAILYGIENKKVRYFLIFIYALFMLLRLYVSVYNFWDIYDPFITIFDFHDTRSLY</sequence>
<feature type="transmembrane region" description="Helical" evidence="1">
    <location>
        <begin position="332"/>
        <end position="354"/>
    </location>
</feature>
<evidence type="ECO:0000256" key="1">
    <source>
        <dbReference type="SAM" id="Phobius"/>
    </source>
</evidence>
<dbReference type="InterPro" id="IPR049458">
    <property type="entry name" value="EpsG-like"/>
</dbReference>
<accession>A0A249JKP1</accession>
<feature type="transmembrane region" description="Helical" evidence="1">
    <location>
        <begin position="195"/>
        <end position="213"/>
    </location>
</feature>
<protein>
    <submittedName>
        <fullName evidence="2">Wzy</fullName>
    </submittedName>
</protein>
<feature type="transmembrane region" description="Helical" evidence="1">
    <location>
        <begin position="82"/>
        <end position="105"/>
    </location>
</feature>
<evidence type="ECO:0000313" key="2">
    <source>
        <dbReference type="EMBL" id="ASY01640.1"/>
    </source>
</evidence>
<dbReference type="EMBL" id="MF522809">
    <property type="protein sequence ID" value="ASY01640.1"/>
    <property type="molecule type" value="Genomic_DNA"/>
</dbReference>
<feature type="transmembrane region" description="Helical" evidence="1">
    <location>
        <begin position="279"/>
        <end position="300"/>
    </location>
</feature>
<feature type="transmembrane region" description="Helical" evidence="1">
    <location>
        <begin position="160"/>
        <end position="183"/>
    </location>
</feature>
<organism evidence="2">
    <name type="scientific">Acinetobacter baumannii</name>
    <dbReference type="NCBI Taxonomy" id="470"/>
    <lineage>
        <taxon>Bacteria</taxon>
        <taxon>Pseudomonadati</taxon>
        <taxon>Pseudomonadota</taxon>
        <taxon>Gammaproteobacteria</taxon>
        <taxon>Moraxellales</taxon>
        <taxon>Moraxellaceae</taxon>
        <taxon>Acinetobacter</taxon>
        <taxon>Acinetobacter calcoaceticus/baumannii complex</taxon>
    </lineage>
</organism>